<keyword evidence="1" id="KW-0812">Transmembrane</keyword>
<sequence length="46" mass="4997">MEDEEISEVGSMGLNVFVTILFVAFFSGAILFLKHSGLDFLKALCG</sequence>
<proteinExistence type="predicted"/>
<evidence type="ECO:0000256" key="1">
    <source>
        <dbReference type="SAM" id="Phobius"/>
    </source>
</evidence>
<dbReference type="AlphaFoldDB" id="A0A4P8IGH6"/>
<keyword evidence="1" id="KW-1133">Transmembrane helix</keyword>
<organism evidence="2 3">
    <name type="scientific">Anaerostipes rhamnosivorans</name>
    <dbReference type="NCBI Taxonomy" id="1229621"/>
    <lineage>
        <taxon>Bacteria</taxon>
        <taxon>Bacillati</taxon>
        <taxon>Bacillota</taxon>
        <taxon>Clostridia</taxon>
        <taxon>Lachnospirales</taxon>
        <taxon>Lachnospiraceae</taxon>
        <taxon>Anaerostipes</taxon>
    </lineage>
</organism>
<gene>
    <name evidence="2" type="ORF">AR1Y2_1480</name>
</gene>
<dbReference type="KEGG" id="arf:AR1Y2_1480"/>
<feature type="transmembrane region" description="Helical" evidence="1">
    <location>
        <begin position="12"/>
        <end position="33"/>
    </location>
</feature>
<dbReference type="EMBL" id="CP040058">
    <property type="protein sequence ID" value="QCP34934.1"/>
    <property type="molecule type" value="Genomic_DNA"/>
</dbReference>
<keyword evidence="3" id="KW-1185">Reference proteome</keyword>
<dbReference type="RefSeq" id="WP_022261440.1">
    <property type="nucleotide sequence ID" value="NZ_CP040058.1"/>
</dbReference>
<protein>
    <submittedName>
        <fullName evidence="2">Uncharacterized protein</fullName>
    </submittedName>
</protein>
<keyword evidence="1" id="KW-0472">Membrane</keyword>
<evidence type="ECO:0000313" key="2">
    <source>
        <dbReference type="EMBL" id="QCP34934.1"/>
    </source>
</evidence>
<name>A0A4P8IGH6_9FIRM</name>
<accession>A0A4P8IGH6</accession>
<dbReference type="Proteomes" id="UP000298653">
    <property type="component" value="Chromosome"/>
</dbReference>
<evidence type="ECO:0000313" key="3">
    <source>
        <dbReference type="Proteomes" id="UP000298653"/>
    </source>
</evidence>
<reference evidence="2 3" key="1">
    <citation type="submission" date="2019-05" db="EMBL/GenBank/DDBJ databases">
        <title>Complete genome sequencing of Anaerostipes rhamnosivorans.</title>
        <authorList>
            <person name="Bui T.P.N."/>
            <person name="de Vos W.M."/>
        </authorList>
    </citation>
    <scope>NUCLEOTIDE SEQUENCE [LARGE SCALE GENOMIC DNA]</scope>
    <source>
        <strain evidence="2 3">1y2</strain>
    </source>
</reference>